<protein>
    <recommendedName>
        <fullName evidence="1">UDP-N-acetylglucosamine 2-epimerase domain-containing protein</fullName>
    </recommendedName>
</protein>
<dbReference type="InterPro" id="IPR029767">
    <property type="entry name" value="WecB-like"/>
</dbReference>
<dbReference type="SUPFAM" id="SSF53756">
    <property type="entry name" value="UDP-Glycosyltransferase/glycogen phosphorylase"/>
    <property type="match status" value="1"/>
</dbReference>
<dbReference type="InterPro" id="IPR003331">
    <property type="entry name" value="UDP_GlcNAc_Epimerase_2_dom"/>
</dbReference>
<dbReference type="PANTHER" id="PTHR43174">
    <property type="entry name" value="UDP-N-ACETYLGLUCOSAMINE 2-EPIMERASE"/>
    <property type="match status" value="1"/>
</dbReference>
<dbReference type="Gene3D" id="3.40.50.2000">
    <property type="entry name" value="Glycogen Phosphorylase B"/>
    <property type="match status" value="2"/>
</dbReference>
<organism evidence="2">
    <name type="scientific">marine sediment metagenome</name>
    <dbReference type="NCBI Taxonomy" id="412755"/>
    <lineage>
        <taxon>unclassified sequences</taxon>
        <taxon>metagenomes</taxon>
        <taxon>ecological metagenomes</taxon>
    </lineage>
</organism>
<evidence type="ECO:0000313" key="2">
    <source>
        <dbReference type="EMBL" id="KKL77827.1"/>
    </source>
</evidence>
<reference evidence="2" key="1">
    <citation type="journal article" date="2015" name="Nature">
        <title>Complex archaea that bridge the gap between prokaryotes and eukaryotes.</title>
        <authorList>
            <person name="Spang A."/>
            <person name="Saw J.H."/>
            <person name="Jorgensen S.L."/>
            <person name="Zaremba-Niedzwiedzka K."/>
            <person name="Martijn J."/>
            <person name="Lind A.E."/>
            <person name="van Eijk R."/>
            <person name="Schleper C."/>
            <person name="Guy L."/>
            <person name="Ettema T.J."/>
        </authorList>
    </citation>
    <scope>NUCLEOTIDE SEQUENCE</scope>
</reference>
<evidence type="ECO:0000259" key="1">
    <source>
        <dbReference type="Pfam" id="PF02350"/>
    </source>
</evidence>
<gene>
    <name evidence="2" type="ORF">LCGC14_2031010</name>
</gene>
<sequence length="355" mass="40530">MKILTIMGTRPEIIRLSLIIPKLDKVCKHHLVHTGQSYDYNMSKVFFEELGIRKPNTFFNVKSDTAAAQIGKIFLKTEAIINKFKPDKLLILGDTNSALSAFVAKRMGIPVYHMEAGNRCFDDKVPEEVNRRTIDHSSDILMPYTDRSRANLIREGIASQRIFVIGNPIFEVLEKCRNIYFSRELEKLNLEPDKYFLVTVHREENVLNKHRLWDILTACSNITQIHPVIFSRHPRTASIMELHKMDFPSIDFHEPFGFRDFLELESKAACVITDSGTVTEECCIERVRCVTVRDTTERPETVECGSNIIAGTDTKSIIRCVKAALDSPANWIVPPEYLRADVSDTVIKIILGVKF</sequence>
<accession>A0A0F9HRS8</accession>
<dbReference type="PANTHER" id="PTHR43174:SF1">
    <property type="entry name" value="UDP-N-ACETYLGLUCOSAMINE 2-EPIMERASE"/>
    <property type="match status" value="1"/>
</dbReference>
<dbReference type="NCBIfam" id="TIGR00236">
    <property type="entry name" value="wecB"/>
    <property type="match status" value="1"/>
</dbReference>
<dbReference type="Pfam" id="PF02350">
    <property type="entry name" value="Epimerase_2"/>
    <property type="match status" value="1"/>
</dbReference>
<proteinExistence type="predicted"/>
<dbReference type="EMBL" id="LAZR01023637">
    <property type="protein sequence ID" value="KKL77827.1"/>
    <property type="molecule type" value="Genomic_DNA"/>
</dbReference>
<name>A0A0F9HRS8_9ZZZZ</name>
<feature type="domain" description="UDP-N-acetylglucosamine 2-epimerase" evidence="1">
    <location>
        <begin position="27"/>
        <end position="350"/>
    </location>
</feature>
<comment type="caution">
    <text evidence="2">The sequence shown here is derived from an EMBL/GenBank/DDBJ whole genome shotgun (WGS) entry which is preliminary data.</text>
</comment>
<dbReference type="AlphaFoldDB" id="A0A0F9HRS8"/>
<dbReference type="CDD" id="cd03786">
    <property type="entry name" value="GTB_UDP-GlcNAc_2-Epimerase"/>
    <property type="match status" value="1"/>
</dbReference>